<feature type="binding site" evidence="7">
    <location>
        <position position="183"/>
    </location>
    <ligand>
        <name>4-imidazolone-5-propanoate</name>
        <dbReference type="ChEBI" id="CHEBI:77893"/>
    </ligand>
</feature>
<dbReference type="RefSeq" id="WP_320003509.1">
    <property type="nucleotide sequence ID" value="NZ_JAUHJS010000002.1"/>
</dbReference>
<feature type="binding site" evidence="7">
    <location>
        <position position="78"/>
    </location>
    <ligand>
        <name>Fe(3+)</name>
        <dbReference type="ChEBI" id="CHEBI:29034"/>
    </ligand>
</feature>
<comment type="catalytic activity">
    <reaction evidence="7">
        <text>4-imidazolone-5-propanoate + H2O = N-formimidoyl-L-glutamate</text>
        <dbReference type="Rhea" id="RHEA:23660"/>
        <dbReference type="ChEBI" id="CHEBI:15377"/>
        <dbReference type="ChEBI" id="CHEBI:58928"/>
        <dbReference type="ChEBI" id="CHEBI:77893"/>
        <dbReference type="EC" id="3.5.2.7"/>
    </reaction>
</comment>
<dbReference type="Pfam" id="PF01979">
    <property type="entry name" value="Amidohydro_1"/>
    <property type="match status" value="1"/>
</dbReference>
<feature type="binding site" evidence="7">
    <location>
        <position position="321"/>
    </location>
    <ligand>
        <name>Fe(3+)</name>
        <dbReference type="ChEBI" id="CHEBI:29034"/>
    </ligand>
</feature>
<evidence type="ECO:0000256" key="5">
    <source>
        <dbReference type="ARBA" id="ARBA00022833"/>
    </source>
</evidence>
<feature type="binding site" evidence="7">
    <location>
        <position position="150"/>
    </location>
    <ligand>
        <name>4-imidazolone-5-propanoate</name>
        <dbReference type="ChEBI" id="CHEBI:77893"/>
    </ligand>
</feature>
<dbReference type="GO" id="GO:0050480">
    <property type="term" value="F:imidazolonepropionase activity"/>
    <property type="evidence" value="ECO:0007669"/>
    <property type="project" value="UniProtKB-EC"/>
</dbReference>
<feature type="binding site" evidence="7">
    <location>
        <position position="326"/>
    </location>
    <ligand>
        <name>4-imidazolone-5-propanoate</name>
        <dbReference type="ChEBI" id="CHEBI:77893"/>
    </ligand>
</feature>
<dbReference type="CDD" id="cd01296">
    <property type="entry name" value="Imidazolone-5PH"/>
    <property type="match status" value="1"/>
</dbReference>
<comment type="subcellular location">
    <subcellularLocation>
        <location evidence="7">Cytoplasm</location>
    </subcellularLocation>
</comment>
<dbReference type="InterPro" id="IPR011059">
    <property type="entry name" value="Metal-dep_hydrolase_composite"/>
</dbReference>
<dbReference type="InterPro" id="IPR032466">
    <property type="entry name" value="Metal_Hydrolase"/>
</dbReference>
<keyword evidence="6 7" id="KW-0408">Iron</keyword>
<keyword evidence="5 7" id="KW-0862">Zinc</keyword>
<keyword evidence="2 7" id="KW-0479">Metal-binding</keyword>
<dbReference type="SUPFAM" id="SSF51338">
    <property type="entry name" value="Composite domain of metallo-dependent hydrolases"/>
    <property type="match status" value="1"/>
</dbReference>
<comment type="cofactor">
    <cofactor evidence="7">
        <name>Zn(2+)</name>
        <dbReference type="ChEBI" id="CHEBI:29105"/>
    </cofactor>
    <cofactor evidence="7">
        <name>Fe(3+)</name>
        <dbReference type="ChEBI" id="CHEBI:29034"/>
    </cofactor>
    <text evidence="7">Binds 1 zinc or iron ion per subunit.</text>
</comment>
<feature type="binding site" evidence="7">
    <location>
        <position position="247"/>
    </location>
    <ligand>
        <name>Fe(3+)</name>
        <dbReference type="ChEBI" id="CHEBI:29034"/>
    </ligand>
</feature>
<feature type="binding site" evidence="7">
    <location>
        <position position="250"/>
    </location>
    <ligand>
        <name>4-imidazolone-5-propanoate</name>
        <dbReference type="ChEBI" id="CHEBI:77893"/>
    </ligand>
</feature>
<feature type="binding site" evidence="7">
    <location>
        <position position="323"/>
    </location>
    <ligand>
        <name>N-formimidoyl-L-glutamate</name>
        <dbReference type="ChEBI" id="CHEBI:58928"/>
    </ligand>
</feature>
<feature type="binding site" evidence="7">
    <location>
        <position position="80"/>
    </location>
    <ligand>
        <name>Zn(2+)</name>
        <dbReference type="ChEBI" id="CHEBI:29105"/>
    </ligand>
</feature>
<dbReference type="Gene3D" id="3.20.20.140">
    <property type="entry name" value="Metal-dependent hydrolases"/>
    <property type="match status" value="1"/>
</dbReference>
<dbReference type="HAMAP" id="MF_00372">
    <property type="entry name" value="HutI"/>
    <property type="match status" value="1"/>
</dbReference>
<evidence type="ECO:0000256" key="6">
    <source>
        <dbReference type="ARBA" id="ARBA00023004"/>
    </source>
</evidence>
<accession>A0ABT8F3F3</accession>
<feature type="binding site" evidence="7">
    <location>
        <position position="247"/>
    </location>
    <ligand>
        <name>Zn(2+)</name>
        <dbReference type="ChEBI" id="CHEBI:29105"/>
    </ligand>
</feature>
<dbReference type="EC" id="3.5.2.7" evidence="1 7"/>
<evidence type="ECO:0000256" key="4">
    <source>
        <dbReference type="ARBA" id="ARBA00022808"/>
    </source>
</evidence>
<comment type="pathway">
    <text evidence="7">Amino-acid degradation; L-histidine degradation into L-glutamate; N-formimidoyl-L-glutamate from L-histidine: step 3/3.</text>
</comment>
<keyword evidence="7" id="KW-0963">Cytoplasm</keyword>
<proteinExistence type="inferred from homology"/>
<feature type="binding site" evidence="7">
    <location>
        <position position="321"/>
    </location>
    <ligand>
        <name>Zn(2+)</name>
        <dbReference type="ChEBI" id="CHEBI:29105"/>
    </ligand>
</feature>
<reference evidence="9" key="1">
    <citation type="submission" date="2023-06" db="EMBL/GenBank/DDBJ databases">
        <title>Cytophagales bacterium Strain LB-30, isolated from soil.</title>
        <authorList>
            <person name="Liu B."/>
        </authorList>
    </citation>
    <scope>NUCLEOTIDE SEQUENCE</scope>
    <source>
        <strain evidence="9">LB-30</strain>
    </source>
</reference>
<dbReference type="PANTHER" id="PTHR42752">
    <property type="entry name" value="IMIDAZOLONEPROPIONASE"/>
    <property type="match status" value="1"/>
</dbReference>
<feature type="binding site" evidence="7">
    <location>
        <position position="150"/>
    </location>
    <ligand>
        <name>N-formimidoyl-L-glutamate</name>
        <dbReference type="ChEBI" id="CHEBI:58928"/>
    </ligand>
</feature>
<dbReference type="InterPro" id="IPR006680">
    <property type="entry name" value="Amidohydro-rel"/>
</dbReference>
<organism evidence="9 10">
    <name type="scientific">Shiella aurantiaca</name>
    <dbReference type="NCBI Taxonomy" id="3058365"/>
    <lineage>
        <taxon>Bacteria</taxon>
        <taxon>Pseudomonadati</taxon>
        <taxon>Bacteroidota</taxon>
        <taxon>Cytophagia</taxon>
        <taxon>Cytophagales</taxon>
        <taxon>Shiellaceae</taxon>
        <taxon>Shiella</taxon>
    </lineage>
</organism>
<feature type="binding site" evidence="7">
    <location>
        <position position="87"/>
    </location>
    <ligand>
        <name>4-imidazolone-5-propanoate</name>
        <dbReference type="ChEBI" id="CHEBI:77893"/>
    </ligand>
</feature>
<dbReference type="NCBIfam" id="TIGR01224">
    <property type="entry name" value="hutI"/>
    <property type="match status" value="1"/>
</dbReference>
<dbReference type="Proteomes" id="UP001168552">
    <property type="component" value="Unassembled WGS sequence"/>
</dbReference>
<dbReference type="EMBL" id="JAUHJS010000002">
    <property type="protein sequence ID" value="MDN4164985.1"/>
    <property type="molecule type" value="Genomic_DNA"/>
</dbReference>
<protein>
    <recommendedName>
        <fullName evidence="1 7">Imidazolonepropionase</fullName>
        <ecNumber evidence="1 7">3.5.2.7</ecNumber>
    </recommendedName>
    <alternativeName>
        <fullName evidence="7">Imidazolone-5-propionate hydrolase</fullName>
    </alternativeName>
</protein>
<evidence type="ECO:0000256" key="1">
    <source>
        <dbReference type="ARBA" id="ARBA00012864"/>
    </source>
</evidence>
<feature type="domain" description="Amidohydrolase-related" evidence="8">
    <location>
        <begin position="69"/>
        <end position="410"/>
    </location>
</feature>
<comment type="caution">
    <text evidence="9">The sequence shown here is derived from an EMBL/GenBank/DDBJ whole genome shotgun (WGS) entry which is preliminary data.</text>
</comment>
<dbReference type="InterPro" id="IPR005920">
    <property type="entry name" value="HutI"/>
</dbReference>
<evidence type="ECO:0000256" key="7">
    <source>
        <dbReference type="HAMAP-Rule" id="MF_00372"/>
    </source>
</evidence>
<feature type="binding site" evidence="7">
    <location>
        <position position="78"/>
    </location>
    <ligand>
        <name>Zn(2+)</name>
        <dbReference type="ChEBI" id="CHEBI:29105"/>
    </ligand>
</feature>
<name>A0ABT8F3F3_9BACT</name>
<evidence type="ECO:0000313" key="10">
    <source>
        <dbReference type="Proteomes" id="UP001168552"/>
    </source>
</evidence>
<keyword evidence="4 7" id="KW-0369">Histidine metabolism</keyword>
<dbReference type="PANTHER" id="PTHR42752:SF1">
    <property type="entry name" value="IMIDAZOLONEPROPIONASE-RELATED"/>
    <property type="match status" value="1"/>
</dbReference>
<comment type="similarity">
    <text evidence="7">Belongs to the metallo-dependent hydrolases superfamily. HutI family.</text>
</comment>
<dbReference type="SUPFAM" id="SSF51556">
    <property type="entry name" value="Metallo-dependent hydrolases"/>
    <property type="match status" value="1"/>
</dbReference>
<evidence type="ECO:0000256" key="3">
    <source>
        <dbReference type="ARBA" id="ARBA00022801"/>
    </source>
</evidence>
<feature type="binding site" evidence="7">
    <location>
        <position position="80"/>
    </location>
    <ligand>
        <name>Fe(3+)</name>
        <dbReference type="ChEBI" id="CHEBI:29034"/>
    </ligand>
</feature>
<evidence type="ECO:0000313" key="9">
    <source>
        <dbReference type="EMBL" id="MDN4164985.1"/>
    </source>
</evidence>
<dbReference type="Gene3D" id="2.30.40.10">
    <property type="entry name" value="Urease, subunit C, domain 1"/>
    <property type="match status" value="1"/>
</dbReference>
<gene>
    <name evidence="7 9" type="primary">hutI</name>
    <name evidence="9" type="ORF">QWY31_05695</name>
</gene>
<evidence type="ECO:0000256" key="2">
    <source>
        <dbReference type="ARBA" id="ARBA00022723"/>
    </source>
</evidence>
<keyword evidence="10" id="KW-1185">Reference proteome</keyword>
<sequence>MKLLINCKELVQLLPSDVQWVAGEEMSRVNSLSNAWLRITGEHIADFGTMDTCPTPLPGEEVVDLSGRMVMPCFVDSHTHLVFAGSRELEFVDKIKGLSYAEIAAKGGGIQNSARKLRATSEAELFELAMKRAQEVISYGTGVIEIKSGYGLTPADEIKMLRVAKQIGEATRLVVKTTFLGAHTVPAELKSKEEYIEQVLHEMIPQVAEEGLAEYCDVFCEKGFFTPEETERILQQGLDFGLKPKIHANQLHVSGGVQVGVKMGAISVDHLESMGQEEIDVLKSGKTMPTLLPGAAFFLRMSYPPARDMIAQGLPVAIASDYNPGSAPSGNMQLMMSLACVNMRMTPEEVLHATTINGAYALELSSKVGSIAKGKLASLIITKEIPSLAFIPYSFGSNCVERMLLKGEWV</sequence>
<feature type="binding site" evidence="7">
    <location>
        <position position="325"/>
    </location>
    <ligand>
        <name>N-formimidoyl-L-glutamate</name>
        <dbReference type="ChEBI" id="CHEBI:58928"/>
    </ligand>
</feature>
<evidence type="ECO:0000259" key="8">
    <source>
        <dbReference type="Pfam" id="PF01979"/>
    </source>
</evidence>
<keyword evidence="3 7" id="KW-0378">Hydrolase</keyword>
<comment type="function">
    <text evidence="7">Catalyzes the hydrolytic cleavage of the carbon-nitrogen bond in imidazolone-5-propanoate to yield N-formimidoyl-L-glutamate. It is the third step in the universal histidine degradation pathway.</text>
</comment>